<name>A0ACB8B0T1_9AGAM</name>
<keyword evidence="2" id="KW-1185">Reference proteome</keyword>
<proteinExistence type="predicted"/>
<dbReference type="Proteomes" id="UP000790709">
    <property type="component" value="Unassembled WGS sequence"/>
</dbReference>
<protein>
    <submittedName>
        <fullName evidence="1">Uncharacterized protein</fullName>
    </submittedName>
</protein>
<gene>
    <name evidence="1" type="ORF">BV22DRAFT_1134041</name>
</gene>
<sequence length="160" mass="17757">MAILLYEDIGTIKCPLFPNDIDDADEYADFVKDTVASLLEDGAYLHGGFDEQGCTDNFVSVYLFDVINNYFYEGESALVLQFPEVFQEEVPRGAVVMAGTALKAAIEEYDSGALVQKKFLLEIYSPVYDTIKGLMDKLKMNAYHSNKAKNLRQAWAAGAA</sequence>
<dbReference type="EMBL" id="MU266689">
    <property type="protein sequence ID" value="KAH7919154.1"/>
    <property type="molecule type" value="Genomic_DNA"/>
</dbReference>
<evidence type="ECO:0000313" key="1">
    <source>
        <dbReference type="EMBL" id="KAH7919154.1"/>
    </source>
</evidence>
<evidence type="ECO:0000313" key="2">
    <source>
        <dbReference type="Proteomes" id="UP000790709"/>
    </source>
</evidence>
<accession>A0ACB8B0T1</accession>
<organism evidence="1 2">
    <name type="scientific">Leucogyrophana mollusca</name>
    <dbReference type="NCBI Taxonomy" id="85980"/>
    <lineage>
        <taxon>Eukaryota</taxon>
        <taxon>Fungi</taxon>
        <taxon>Dikarya</taxon>
        <taxon>Basidiomycota</taxon>
        <taxon>Agaricomycotina</taxon>
        <taxon>Agaricomycetes</taxon>
        <taxon>Agaricomycetidae</taxon>
        <taxon>Boletales</taxon>
        <taxon>Boletales incertae sedis</taxon>
        <taxon>Leucogyrophana</taxon>
    </lineage>
</organism>
<reference evidence="1" key="1">
    <citation type="journal article" date="2021" name="New Phytol.">
        <title>Evolutionary innovations through gain and loss of genes in the ectomycorrhizal Boletales.</title>
        <authorList>
            <person name="Wu G."/>
            <person name="Miyauchi S."/>
            <person name="Morin E."/>
            <person name="Kuo A."/>
            <person name="Drula E."/>
            <person name="Varga T."/>
            <person name="Kohler A."/>
            <person name="Feng B."/>
            <person name="Cao Y."/>
            <person name="Lipzen A."/>
            <person name="Daum C."/>
            <person name="Hundley H."/>
            <person name="Pangilinan J."/>
            <person name="Johnson J."/>
            <person name="Barry K."/>
            <person name="LaButti K."/>
            <person name="Ng V."/>
            <person name="Ahrendt S."/>
            <person name="Min B."/>
            <person name="Choi I.G."/>
            <person name="Park H."/>
            <person name="Plett J.M."/>
            <person name="Magnuson J."/>
            <person name="Spatafora J.W."/>
            <person name="Nagy L.G."/>
            <person name="Henrissat B."/>
            <person name="Grigoriev I.V."/>
            <person name="Yang Z.L."/>
            <person name="Xu J."/>
            <person name="Martin F.M."/>
        </authorList>
    </citation>
    <scope>NUCLEOTIDE SEQUENCE</scope>
    <source>
        <strain evidence="1">KUC20120723A-06</strain>
    </source>
</reference>
<comment type="caution">
    <text evidence="1">The sequence shown here is derived from an EMBL/GenBank/DDBJ whole genome shotgun (WGS) entry which is preliminary data.</text>
</comment>